<dbReference type="EMBL" id="FUYM01000002">
    <property type="protein sequence ID" value="SKB35382.1"/>
    <property type="molecule type" value="Genomic_DNA"/>
</dbReference>
<dbReference type="GO" id="GO:0004386">
    <property type="term" value="F:helicase activity"/>
    <property type="evidence" value="ECO:0007669"/>
    <property type="project" value="UniProtKB-KW"/>
</dbReference>
<evidence type="ECO:0000256" key="2">
    <source>
        <dbReference type="ARBA" id="ARBA00022801"/>
    </source>
</evidence>
<protein>
    <submittedName>
        <fullName evidence="6">ATP-dependent RNA helicase SUPV3L1/SUV3</fullName>
    </submittedName>
</protein>
<proteinExistence type="predicted"/>
<dbReference type="InterPro" id="IPR055206">
    <property type="entry name" value="DEXQc_SUV3"/>
</dbReference>
<dbReference type="OrthoDB" id="9807155at2"/>
<feature type="domain" description="Helicase C-terminal" evidence="5">
    <location>
        <begin position="168"/>
        <end position="337"/>
    </location>
</feature>
<keyword evidence="2" id="KW-0378">Hydrolase</keyword>
<dbReference type="Proteomes" id="UP000189818">
    <property type="component" value="Unassembled WGS sequence"/>
</dbReference>
<reference evidence="7" key="1">
    <citation type="submission" date="2017-02" db="EMBL/GenBank/DDBJ databases">
        <authorList>
            <person name="Varghese N."/>
            <person name="Submissions S."/>
        </authorList>
    </citation>
    <scope>NUCLEOTIDE SEQUENCE [LARGE SCALE GENOMIC DNA]</scope>
    <source>
        <strain evidence="7">UM2</strain>
    </source>
</reference>
<dbReference type="PROSITE" id="PS51194">
    <property type="entry name" value="HELICASE_CTER"/>
    <property type="match status" value="1"/>
</dbReference>
<dbReference type="SMART" id="SM00490">
    <property type="entry name" value="HELICc"/>
    <property type="match status" value="1"/>
</dbReference>
<gene>
    <name evidence="6" type="ORF">SAMN06295920_10246</name>
</gene>
<dbReference type="InterPro" id="IPR001650">
    <property type="entry name" value="Helicase_C-like"/>
</dbReference>
<sequence length="865" mass="94551">MASFSAQPVVAVLGPTNTGKTHLAIERMCGHSSGMIGFPLRLLAREVYDRVVAIKGKERVALITGEEKLVPPNAQYFLTTAESMPISPGLLAGGDKQGDRDYAFVALDEAQLGADPERGHVFTDRLLRARGREETMILGSEALRPMIRALVPDAEIIGRPRFSTLTYAGATKLSRLPPRSAIVAFSAEEVYAVAEMLRRLRGGAAVVMGALSPRTRNAQVAMFQAGEVDYLVATDAIGMGLNMDVAHVAFASLRKFDGRRARRLTISEMAQIAGRAGRHQRDGTFGTLALEGGSSARFEDEEVDAIEAHHFPPIDHLYWREGAPSLASVDALIADLERRPDRPVLRAAPQAIDLSVLKRLAEEDWVRERARGKPMIARLWAACGLPDFRKTGPEPHSRLVSRIFRHLSEGSGHLPKNWFADELARLDSVQGDVETLADRIAGVRTWAYIAHRADWLADADHWAERTRALEEKLSDALHQRLTQRFVDRRTSVLMRDLGAKGGDLALPVKVDDEGIVTVDGEAIGRLIGFRFKPDHLARHGDMKRLMAAAERRLGSELASRARQLAADEDGHFSLATDAGRPVAIFWRGDVVARLEKGRTLLTPRIRLHRALDPLSPADHAGVEQRLAAWLEGRIQRELKPLARYFEAARDPACPPSLRALLAPLAEAGGITARAGIASAIEHLDREGRSRAERLDVKLGTIDVYSPTLLKPEPTRWRIALFAAAEGQLMPELPVPGAVSMATPADTAACEAMVRAGYRALGAQMLRVDLVERLARIAHDSRSGRAPFTPDPGLATSLGLRHASFAQLMLALGFRAASPAKGEIAAESWVWKGKREPRKERPARPGNAFGALAELYPGMPSRNAAR</sequence>
<dbReference type="InterPro" id="IPR050699">
    <property type="entry name" value="RNA-DNA_Helicase"/>
</dbReference>
<dbReference type="GO" id="GO:0005524">
    <property type="term" value="F:ATP binding"/>
    <property type="evidence" value="ECO:0007669"/>
    <property type="project" value="UniProtKB-KW"/>
</dbReference>
<dbReference type="GO" id="GO:0016787">
    <property type="term" value="F:hydrolase activity"/>
    <property type="evidence" value="ECO:0007669"/>
    <property type="project" value="UniProtKB-KW"/>
</dbReference>
<evidence type="ECO:0000259" key="5">
    <source>
        <dbReference type="PROSITE" id="PS51194"/>
    </source>
</evidence>
<evidence type="ECO:0000256" key="1">
    <source>
        <dbReference type="ARBA" id="ARBA00022741"/>
    </source>
</evidence>
<keyword evidence="7" id="KW-1185">Reference proteome</keyword>
<evidence type="ECO:0000313" key="7">
    <source>
        <dbReference type="Proteomes" id="UP000189818"/>
    </source>
</evidence>
<keyword evidence="4" id="KW-0067">ATP-binding</keyword>
<dbReference type="Gene3D" id="3.40.50.300">
    <property type="entry name" value="P-loop containing nucleotide triphosphate hydrolases"/>
    <property type="match status" value="2"/>
</dbReference>
<evidence type="ECO:0000313" key="6">
    <source>
        <dbReference type="EMBL" id="SKB35382.1"/>
    </source>
</evidence>
<dbReference type="RefSeq" id="WP_079646759.1">
    <property type="nucleotide sequence ID" value="NZ_FUYM01000002.1"/>
</dbReference>
<dbReference type="AlphaFoldDB" id="A0A1T5AK37"/>
<evidence type="ECO:0000256" key="4">
    <source>
        <dbReference type="ARBA" id="ARBA00022840"/>
    </source>
</evidence>
<dbReference type="Pfam" id="PF00271">
    <property type="entry name" value="Helicase_C"/>
    <property type="match status" value="1"/>
</dbReference>
<organism evidence="6 7">
    <name type="scientific">Rhizorhabdus histidinilytica</name>
    <dbReference type="NCBI Taxonomy" id="439228"/>
    <lineage>
        <taxon>Bacteria</taxon>
        <taxon>Pseudomonadati</taxon>
        <taxon>Pseudomonadota</taxon>
        <taxon>Alphaproteobacteria</taxon>
        <taxon>Sphingomonadales</taxon>
        <taxon>Sphingomonadaceae</taxon>
        <taxon>Rhizorhabdus</taxon>
    </lineage>
</organism>
<dbReference type="Pfam" id="PF22527">
    <property type="entry name" value="DEXQc_Suv3"/>
    <property type="match status" value="1"/>
</dbReference>
<name>A0A1T5AK37_9SPHN</name>
<keyword evidence="1" id="KW-0547">Nucleotide-binding</keyword>
<dbReference type="InterPro" id="IPR027417">
    <property type="entry name" value="P-loop_NTPase"/>
</dbReference>
<dbReference type="STRING" id="439228.SAMN06295920_10246"/>
<dbReference type="PANTHER" id="PTHR12131">
    <property type="entry name" value="ATP-DEPENDENT RNA AND DNA HELICASE"/>
    <property type="match status" value="1"/>
</dbReference>
<evidence type="ECO:0000256" key="3">
    <source>
        <dbReference type="ARBA" id="ARBA00022806"/>
    </source>
</evidence>
<dbReference type="SUPFAM" id="SSF52540">
    <property type="entry name" value="P-loop containing nucleoside triphosphate hydrolases"/>
    <property type="match status" value="2"/>
</dbReference>
<accession>A0A1T5AK37</accession>
<keyword evidence="3 6" id="KW-0347">Helicase</keyword>
<dbReference type="PANTHER" id="PTHR12131:SF1">
    <property type="entry name" value="ATP-DEPENDENT RNA HELICASE SUPV3L1, MITOCHONDRIAL-RELATED"/>
    <property type="match status" value="1"/>
</dbReference>